<sequence length="352" mass="39498">MNTYPMSKQKKISILIVLSFFIFTLFPTISLAEEAELNFNVTPHFPASQLEDSTSYFDLNLPANAKDVLGLTLTNSSDEEVTIKITAHTAYTNVNGIVEYGKTASEKNPTLTYAMEDLIEVPKPLTLAAGENRTIDIPFQMPKKSFEGLLAGGLRIEEVREETESEDDNQGLAIKNKFSFVIGVLASNNRSTIVPELELLDVFPDQLNYRNVFSATIQNTTATFVNQLEVDAVIRAEGQDEILYQSETEKMQMAPNSHFNYPIPLNGDAFRNGDYVATITARSGEHEWTWAQKFTINQETASRLNRADVTVDTSMNWWMIAASGLFILLLIVLIYLLIKRKKDKNKKTTTAD</sequence>
<evidence type="ECO:0000313" key="4">
    <source>
        <dbReference type="EMBL" id="CCO12383.2"/>
    </source>
</evidence>
<evidence type="ECO:0000313" key="5">
    <source>
        <dbReference type="Proteomes" id="UP000000212"/>
    </source>
</evidence>
<dbReference type="KEGG" id="cml:BN424_2962"/>
<dbReference type="Proteomes" id="UP000000212">
    <property type="component" value="Chromosome"/>
</dbReference>
<gene>
    <name evidence="4" type="ORF">BN424_2962</name>
</gene>
<feature type="transmembrane region" description="Helical" evidence="1">
    <location>
        <begin position="317"/>
        <end position="338"/>
    </location>
</feature>
<evidence type="ECO:0000259" key="3">
    <source>
        <dbReference type="Pfam" id="PF11797"/>
    </source>
</evidence>
<feature type="domain" description="WxL Interacting Protein peptidoglycan binding" evidence="2">
    <location>
        <begin position="39"/>
        <end position="158"/>
    </location>
</feature>
<organism evidence="4 5">
    <name type="scientific">Carnobacterium maltaromaticum LMA28</name>
    <dbReference type="NCBI Taxonomy" id="1234679"/>
    <lineage>
        <taxon>Bacteria</taxon>
        <taxon>Bacillati</taxon>
        <taxon>Bacillota</taxon>
        <taxon>Bacilli</taxon>
        <taxon>Lactobacillales</taxon>
        <taxon>Carnobacteriaceae</taxon>
        <taxon>Carnobacterium</taxon>
    </lineage>
</organism>
<dbReference type="Pfam" id="PF11797">
    <property type="entry name" value="WxLIP_HBD"/>
    <property type="match status" value="1"/>
</dbReference>
<dbReference type="eggNOG" id="COG4072">
    <property type="taxonomic scope" value="Bacteria"/>
</dbReference>
<name>K8EKL7_CARML</name>
<proteinExistence type="predicted"/>
<dbReference type="Pfam" id="PF06030">
    <property type="entry name" value="WxLIP_PGBD"/>
    <property type="match status" value="1"/>
</dbReference>
<accession>K8EKL7</accession>
<reference evidence="5" key="1">
    <citation type="journal article" date="2013" name="Genome Announc.">
        <title>Complete Chromosome Sequence of Carnobacterium maltaromaticum LMA 28.</title>
        <authorList>
            <person name="Cailliez-Grimal C."/>
            <person name="Chaillou S."/>
            <person name="Anba-Mondoloni J."/>
            <person name="Loux V."/>
            <person name="Afzal M.I."/>
            <person name="Rahman A."/>
            <person name="Kergourlay G."/>
            <person name="Champomier-Verges M.C."/>
            <person name="Zagorec M."/>
            <person name="Dalgaard P."/>
            <person name="Leisner J.J."/>
            <person name="Prevost H."/>
            <person name="Revol-Junelles A.M."/>
            <person name="Borges F."/>
        </authorList>
    </citation>
    <scope>NUCLEOTIDE SEQUENCE</scope>
    <source>
        <strain evidence="5">LMA28</strain>
    </source>
</reference>
<dbReference type="RefSeq" id="WP_016356610.1">
    <property type="nucleotide sequence ID" value="NC_019425.2"/>
</dbReference>
<protein>
    <submittedName>
        <fullName evidence="4">Uncharacterized protein</fullName>
    </submittedName>
</protein>
<dbReference type="InterPro" id="IPR010317">
    <property type="entry name" value="WxLIP_PGBD"/>
</dbReference>
<dbReference type="InterPro" id="IPR021759">
    <property type="entry name" value="WxLIP_HBD"/>
</dbReference>
<dbReference type="AlphaFoldDB" id="K8EKL7"/>
<evidence type="ECO:0000256" key="1">
    <source>
        <dbReference type="SAM" id="Phobius"/>
    </source>
</evidence>
<evidence type="ECO:0000259" key="2">
    <source>
        <dbReference type="Pfam" id="PF06030"/>
    </source>
</evidence>
<keyword evidence="1" id="KW-1133">Transmembrane helix</keyword>
<keyword evidence="5" id="KW-1185">Reference proteome</keyword>
<dbReference type="HOGENOM" id="CLU_051987_1_0_9"/>
<dbReference type="EMBL" id="HE999757">
    <property type="protein sequence ID" value="CCO12383.2"/>
    <property type="molecule type" value="Genomic_DNA"/>
</dbReference>
<dbReference type="STRING" id="1234679.BN424_2962"/>
<keyword evidence="1" id="KW-0812">Transmembrane</keyword>
<keyword evidence="1" id="KW-0472">Membrane</keyword>
<feature type="domain" description="WxL Interacting Protein host binding" evidence="3">
    <location>
        <begin position="170"/>
        <end position="306"/>
    </location>
</feature>